<name>A0A1Y2J276_TRAC3</name>
<evidence type="ECO:0000313" key="2">
    <source>
        <dbReference type="EMBL" id="OSD06302.1"/>
    </source>
</evidence>
<sequence length="301" mass="33156">MPKPLIPLLKIPCAMCDLVERIVTSADGTPICTESAGDPAKPAIVFLHGLANTGTAWDSQFADPDLLTNFNMVRYDMRGHGRSGKPVDPKAYESIRFAEDFKAVCDGYGLQRPFFAGWSLGGSIVVDIVAAYGPSCIAGVLYIGGPVLSLTKYFVLCAQPFLFELIPLFETKDPDVISRVADMFVDSCFAPGTPISYSLKLKMLGAFVAQPHSVRLNHIHRSQPYELWEQRAHTIPVLVIQGTEDRHSLYENMLRLVKELYDDVEVKMLPGVGHSPALENVKETNASIREWVSKVSAKQTA</sequence>
<dbReference type="EMBL" id="KZ084090">
    <property type="protein sequence ID" value="OSD06302.1"/>
    <property type="molecule type" value="Genomic_DNA"/>
</dbReference>
<dbReference type="PANTHER" id="PTHR43798">
    <property type="entry name" value="MONOACYLGLYCEROL LIPASE"/>
    <property type="match status" value="1"/>
</dbReference>
<dbReference type="OrthoDB" id="408373at2759"/>
<dbReference type="GO" id="GO:0016787">
    <property type="term" value="F:hydrolase activity"/>
    <property type="evidence" value="ECO:0007669"/>
    <property type="project" value="UniProtKB-KW"/>
</dbReference>
<protein>
    <submittedName>
        <fullName evidence="2">Alpha/beta-hydrolase</fullName>
    </submittedName>
</protein>
<dbReference type="Proteomes" id="UP000193067">
    <property type="component" value="Unassembled WGS sequence"/>
</dbReference>
<dbReference type="PANTHER" id="PTHR43798:SF33">
    <property type="entry name" value="HYDROLASE, PUTATIVE (AFU_ORTHOLOGUE AFUA_2G14860)-RELATED"/>
    <property type="match status" value="1"/>
</dbReference>
<keyword evidence="2" id="KW-0378">Hydrolase</keyword>
<feature type="domain" description="AB hydrolase-1" evidence="1">
    <location>
        <begin position="44"/>
        <end position="284"/>
    </location>
</feature>
<dbReference type="Gene3D" id="3.40.50.1820">
    <property type="entry name" value="alpha/beta hydrolase"/>
    <property type="match status" value="1"/>
</dbReference>
<dbReference type="InterPro" id="IPR050266">
    <property type="entry name" value="AB_hydrolase_sf"/>
</dbReference>
<evidence type="ECO:0000259" key="1">
    <source>
        <dbReference type="Pfam" id="PF12697"/>
    </source>
</evidence>
<dbReference type="AlphaFoldDB" id="A0A1Y2J276"/>
<dbReference type="InterPro" id="IPR029058">
    <property type="entry name" value="AB_hydrolase_fold"/>
</dbReference>
<proteinExistence type="predicted"/>
<accession>A0A1Y2J276</accession>
<dbReference type="Pfam" id="PF12697">
    <property type="entry name" value="Abhydrolase_6"/>
    <property type="match status" value="1"/>
</dbReference>
<evidence type="ECO:0000313" key="3">
    <source>
        <dbReference type="Proteomes" id="UP000193067"/>
    </source>
</evidence>
<dbReference type="InterPro" id="IPR000073">
    <property type="entry name" value="AB_hydrolase_1"/>
</dbReference>
<reference evidence="2 3" key="1">
    <citation type="journal article" date="2015" name="Biotechnol. Biofuels">
        <title>Enhanced degradation of softwood versus hardwood by the white-rot fungus Pycnoporus coccineus.</title>
        <authorList>
            <person name="Couturier M."/>
            <person name="Navarro D."/>
            <person name="Chevret D."/>
            <person name="Henrissat B."/>
            <person name="Piumi F."/>
            <person name="Ruiz-Duenas F.J."/>
            <person name="Martinez A.T."/>
            <person name="Grigoriev I.V."/>
            <person name="Riley R."/>
            <person name="Lipzen A."/>
            <person name="Berrin J.G."/>
            <person name="Master E.R."/>
            <person name="Rosso M.N."/>
        </authorList>
    </citation>
    <scope>NUCLEOTIDE SEQUENCE [LARGE SCALE GENOMIC DNA]</scope>
    <source>
        <strain evidence="2 3">BRFM310</strain>
    </source>
</reference>
<dbReference type="STRING" id="1353009.A0A1Y2J276"/>
<keyword evidence="3" id="KW-1185">Reference proteome</keyword>
<dbReference type="SUPFAM" id="SSF53474">
    <property type="entry name" value="alpha/beta-Hydrolases"/>
    <property type="match status" value="1"/>
</dbReference>
<organism evidence="2 3">
    <name type="scientific">Trametes coccinea (strain BRFM310)</name>
    <name type="common">Pycnoporus coccineus</name>
    <dbReference type="NCBI Taxonomy" id="1353009"/>
    <lineage>
        <taxon>Eukaryota</taxon>
        <taxon>Fungi</taxon>
        <taxon>Dikarya</taxon>
        <taxon>Basidiomycota</taxon>
        <taxon>Agaricomycotina</taxon>
        <taxon>Agaricomycetes</taxon>
        <taxon>Polyporales</taxon>
        <taxon>Polyporaceae</taxon>
        <taxon>Trametes</taxon>
    </lineage>
</organism>
<dbReference type="GO" id="GO:0016020">
    <property type="term" value="C:membrane"/>
    <property type="evidence" value="ECO:0007669"/>
    <property type="project" value="TreeGrafter"/>
</dbReference>
<gene>
    <name evidence="2" type="ORF">PYCCODRAFT_1431316</name>
</gene>